<dbReference type="Proteomes" id="UP001597061">
    <property type="component" value="Unassembled WGS sequence"/>
</dbReference>
<dbReference type="Gene3D" id="3.90.1150.10">
    <property type="entry name" value="Aspartate Aminotransferase, domain 1"/>
    <property type="match status" value="1"/>
</dbReference>
<dbReference type="PANTHER" id="PTHR13693">
    <property type="entry name" value="CLASS II AMINOTRANSFERASE/8-AMINO-7-OXONONANOATE SYNTHASE"/>
    <property type="match status" value="1"/>
</dbReference>
<evidence type="ECO:0000256" key="2">
    <source>
        <dbReference type="ARBA" id="ARBA00022679"/>
    </source>
</evidence>
<dbReference type="Pfam" id="PF00155">
    <property type="entry name" value="Aminotran_1_2"/>
    <property type="match status" value="1"/>
</dbReference>
<evidence type="ECO:0000313" key="5">
    <source>
        <dbReference type="Proteomes" id="UP001597061"/>
    </source>
</evidence>
<dbReference type="GO" id="GO:0008483">
    <property type="term" value="F:transaminase activity"/>
    <property type="evidence" value="ECO:0007669"/>
    <property type="project" value="UniProtKB-KW"/>
</dbReference>
<dbReference type="EMBL" id="JBHTJI010000001">
    <property type="protein sequence ID" value="MFD0990442.1"/>
    <property type="molecule type" value="Genomic_DNA"/>
</dbReference>
<organism evidence="4 5">
    <name type="scientific">Mariniflexile jejuense</name>
    <dbReference type="NCBI Taxonomy" id="1173582"/>
    <lineage>
        <taxon>Bacteria</taxon>
        <taxon>Pseudomonadati</taxon>
        <taxon>Bacteroidota</taxon>
        <taxon>Flavobacteriia</taxon>
        <taxon>Flavobacteriales</taxon>
        <taxon>Flavobacteriaceae</taxon>
        <taxon>Mariniflexile</taxon>
    </lineage>
</organism>
<feature type="domain" description="Aminotransferase class I/classII large" evidence="3">
    <location>
        <begin position="84"/>
        <end position="262"/>
    </location>
</feature>
<keyword evidence="5" id="KW-1185">Reference proteome</keyword>
<comment type="caution">
    <text evidence="4">The sequence shown here is derived from an EMBL/GenBank/DDBJ whole genome shotgun (WGS) entry which is preliminary data.</text>
</comment>
<dbReference type="InterPro" id="IPR050087">
    <property type="entry name" value="AON_synthase_class-II"/>
</dbReference>
<reference evidence="5" key="1">
    <citation type="journal article" date="2019" name="Int. J. Syst. Evol. Microbiol.">
        <title>The Global Catalogue of Microorganisms (GCM) 10K type strain sequencing project: providing services to taxonomists for standard genome sequencing and annotation.</title>
        <authorList>
            <consortium name="The Broad Institute Genomics Platform"/>
            <consortium name="The Broad Institute Genome Sequencing Center for Infectious Disease"/>
            <person name="Wu L."/>
            <person name="Ma J."/>
        </authorList>
    </citation>
    <scope>NUCLEOTIDE SEQUENCE [LARGE SCALE GENOMIC DNA]</scope>
    <source>
        <strain evidence="5">CCUG 62414</strain>
    </source>
</reference>
<evidence type="ECO:0000313" key="4">
    <source>
        <dbReference type="EMBL" id="MFD0990442.1"/>
    </source>
</evidence>
<evidence type="ECO:0000256" key="1">
    <source>
        <dbReference type="ARBA" id="ARBA00001933"/>
    </source>
</evidence>
<accession>A0ABW3JIX3</accession>
<keyword evidence="2" id="KW-0808">Transferase</keyword>
<gene>
    <name evidence="4" type="ORF">ACFQ1R_10070</name>
</gene>
<dbReference type="SUPFAM" id="SSF53383">
    <property type="entry name" value="PLP-dependent transferases"/>
    <property type="match status" value="1"/>
</dbReference>
<evidence type="ECO:0000259" key="3">
    <source>
        <dbReference type="Pfam" id="PF00155"/>
    </source>
</evidence>
<dbReference type="InterPro" id="IPR015421">
    <property type="entry name" value="PyrdxlP-dep_Trfase_major"/>
</dbReference>
<name>A0ABW3JIX3_9FLAO</name>
<proteinExistence type="predicted"/>
<dbReference type="RefSeq" id="WP_379926039.1">
    <property type="nucleotide sequence ID" value="NZ_JBHTJI010000001.1"/>
</dbReference>
<keyword evidence="4" id="KW-0032">Aminotransferase</keyword>
<dbReference type="Gene3D" id="3.40.640.10">
    <property type="entry name" value="Type I PLP-dependent aspartate aminotransferase-like (Major domain)"/>
    <property type="match status" value="1"/>
</dbReference>
<dbReference type="InterPro" id="IPR015424">
    <property type="entry name" value="PyrdxlP-dep_Trfase"/>
</dbReference>
<dbReference type="InterPro" id="IPR004839">
    <property type="entry name" value="Aminotransferase_I/II_large"/>
</dbReference>
<dbReference type="InterPro" id="IPR015422">
    <property type="entry name" value="PyrdxlP-dep_Trfase_small"/>
</dbReference>
<protein>
    <submittedName>
        <fullName evidence="4">Aminotransferase class I/II-fold pyridoxal phosphate-dependent enzyme</fullName>
    </submittedName>
</protein>
<comment type="cofactor">
    <cofactor evidence="1">
        <name>pyridoxal 5'-phosphate</name>
        <dbReference type="ChEBI" id="CHEBI:597326"/>
    </cofactor>
</comment>
<sequence>MEAALTFSSGTLAGKLVLESLSKSKNTFYHYPKTHPAILHKNSLPVFIEGKLHPNLCNNTIETVVITADAFLGLEVEPTSFEFLNTISSQKRIILVLDESHSLGIVGKHLEGVFSTISNKNIYQKIMVSSLGKALGISGGIIAADKKFIDALKNEPDFISASSINPAYLETFIVSQEIIKDQQEKLKLNLEFLFEGLKLKSAFKYNKKYPVIYCENDTIFKNFYEKGIIITNFKYPTYKTAMNRIVITSNHTQNDLKQLKQALIAYSDSTLEN</sequence>